<reference evidence="8 9" key="1">
    <citation type="submission" date="2023-01" db="EMBL/GenBank/DDBJ databases">
        <authorList>
            <person name="Whitehead M."/>
        </authorList>
    </citation>
    <scope>NUCLEOTIDE SEQUENCE [LARGE SCALE GENOMIC DNA]</scope>
</reference>
<evidence type="ECO:0000313" key="9">
    <source>
        <dbReference type="Proteomes" id="UP001160148"/>
    </source>
</evidence>
<dbReference type="Proteomes" id="UP001160148">
    <property type="component" value="Unassembled WGS sequence"/>
</dbReference>
<gene>
    <name evidence="8" type="ORF">MEUPH1_LOCUS12954</name>
</gene>
<protein>
    <recommendedName>
        <fullName evidence="7">THAP-type domain-containing protein</fullName>
    </recommendedName>
</protein>
<dbReference type="InterPro" id="IPR048366">
    <property type="entry name" value="TNP-like_GBD"/>
</dbReference>
<feature type="domain" description="THAP-type" evidence="7">
    <location>
        <begin position="1"/>
        <end position="88"/>
    </location>
</feature>
<dbReference type="InterPro" id="IPR006612">
    <property type="entry name" value="THAP_Znf"/>
</dbReference>
<dbReference type="InterPro" id="IPR048367">
    <property type="entry name" value="TNP-like_RNaseH_C"/>
</dbReference>
<dbReference type="Pfam" id="PF12017">
    <property type="entry name" value="Tnp_P_element"/>
    <property type="match status" value="1"/>
</dbReference>
<evidence type="ECO:0000313" key="8">
    <source>
        <dbReference type="EMBL" id="CAI6357316.1"/>
    </source>
</evidence>
<evidence type="ECO:0000256" key="1">
    <source>
        <dbReference type="ARBA" id="ARBA00022723"/>
    </source>
</evidence>
<dbReference type="SUPFAM" id="SSF57716">
    <property type="entry name" value="Glucocorticoid receptor-like (DNA-binding domain)"/>
    <property type="match status" value="1"/>
</dbReference>
<feature type="compositionally biased region" description="Low complexity" evidence="6">
    <location>
        <begin position="136"/>
        <end position="152"/>
    </location>
</feature>
<organism evidence="8 9">
    <name type="scientific">Macrosiphum euphorbiae</name>
    <name type="common">potato aphid</name>
    <dbReference type="NCBI Taxonomy" id="13131"/>
    <lineage>
        <taxon>Eukaryota</taxon>
        <taxon>Metazoa</taxon>
        <taxon>Ecdysozoa</taxon>
        <taxon>Arthropoda</taxon>
        <taxon>Hexapoda</taxon>
        <taxon>Insecta</taxon>
        <taxon>Pterygota</taxon>
        <taxon>Neoptera</taxon>
        <taxon>Paraneoptera</taxon>
        <taxon>Hemiptera</taxon>
        <taxon>Sternorrhyncha</taxon>
        <taxon>Aphidomorpha</taxon>
        <taxon>Aphidoidea</taxon>
        <taxon>Aphididae</taxon>
        <taxon>Macrosiphini</taxon>
        <taxon>Macrosiphum</taxon>
    </lineage>
</organism>
<keyword evidence="4 5" id="KW-0238">DNA-binding</keyword>
<dbReference type="InterPro" id="IPR021896">
    <property type="entry name" value="THAP9-like_HTH"/>
</dbReference>
<dbReference type="InterPro" id="IPR048365">
    <property type="entry name" value="TNP-like_RNaseH_N"/>
</dbReference>
<name>A0AAV0WN79_9HEMI</name>
<dbReference type="SMART" id="SM00980">
    <property type="entry name" value="THAP"/>
    <property type="match status" value="1"/>
</dbReference>
<dbReference type="PROSITE" id="PS50950">
    <property type="entry name" value="ZF_THAP"/>
    <property type="match status" value="1"/>
</dbReference>
<dbReference type="AlphaFoldDB" id="A0AAV0WN79"/>
<comment type="caution">
    <text evidence="8">The sequence shown here is derived from an EMBL/GenBank/DDBJ whole genome shotgun (WGS) entry which is preliminary data.</text>
</comment>
<evidence type="ECO:0000256" key="5">
    <source>
        <dbReference type="PROSITE-ProRule" id="PRU00309"/>
    </source>
</evidence>
<dbReference type="Pfam" id="PF21787">
    <property type="entry name" value="TNP-like_RNaseH_N"/>
    <property type="match status" value="1"/>
</dbReference>
<keyword evidence="9" id="KW-1185">Reference proteome</keyword>
<keyword evidence="2 5" id="KW-0863">Zinc-finger</keyword>
<evidence type="ECO:0000259" key="7">
    <source>
        <dbReference type="PROSITE" id="PS50950"/>
    </source>
</evidence>
<dbReference type="EMBL" id="CARXXK010000002">
    <property type="protein sequence ID" value="CAI6357316.1"/>
    <property type="molecule type" value="Genomic_DNA"/>
</dbReference>
<proteinExistence type="predicted"/>
<keyword evidence="3" id="KW-0862">Zinc</keyword>
<dbReference type="Pfam" id="PF21788">
    <property type="entry name" value="TNP-like_GBD"/>
    <property type="match status" value="1"/>
</dbReference>
<dbReference type="GO" id="GO:0003677">
    <property type="term" value="F:DNA binding"/>
    <property type="evidence" value="ECO:0007669"/>
    <property type="project" value="UniProtKB-UniRule"/>
</dbReference>
<evidence type="ECO:0000256" key="6">
    <source>
        <dbReference type="SAM" id="MobiDB-lite"/>
    </source>
</evidence>
<accession>A0AAV0WN79</accession>
<evidence type="ECO:0000256" key="2">
    <source>
        <dbReference type="ARBA" id="ARBA00022771"/>
    </source>
</evidence>
<dbReference type="GO" id="GO:0008270">
    <property type="term" value="F:zinc ion binding"/>
    <property type="evidence" value="ECO:0007669"/>
    <property type="project" value="UniProtKB-KW"/>
</dbReference>
<dbReference type="Pfam" id="PF05485">
    <property type="entry name" value="THAP"/>
    <property type="match status" value="1"/>
</dbReference>
<evidence type="ECO:0000256" key="3">
    <source>
        <dbReference type="ARBA" id="ARBA00022833"/>
    </source>
</evidence>
<dbReference type="Pfam" id="PF21789">
    <property type="entry name" value="TNP-like_RNaseH_C"/>
    <property type="match status" value="1"/>
</dbReference>
<sequence length="901" mass="103267">MSRGCGSKCVYMDCGKSARNNPDLTFRKFPTNADVRKKWILSSGNVTLLSLTSKELSCRYICDTHFLSTDYTNENKSRLNKQAVPTQYTDIGNFHVTTPTNVYKKVCLRSPIQLQMVTKSGSPNFYVQTPNKIPPSTSSTSNLSTVASTSSTPVLTPTTRKFIEESHVPIKLHPKKLFSGDKVAKLKFALKQKKKQINSKNVSLFRLKNRLQLMKNGRQTTNNIVDSLQYPSKDSKALVKMQTLRAKSSRKPFTKAEQNFALSLFYKSPSTYKFLRNNKKITLPGMSTIRRWIGNSKFRPGFNSGLFRQLKKKCESMSQDELYCTLIFDEMKIKNYLEYSKFLDCVEGYEDLGTKGRTNKLAGQAMVFMIRGLYSSWKMPICYFLPATSVKNCILSELLVEVIQRLLDCGFHVKAVICDQGTNNVAALKLLKVTKDKPFFEVNERRIYSIFDTPHLFKNLRNHLKKSNFIFEGKEASFQDLRDVYDIDKKSCTSRSLLKITDNHINPGPFQLMSCKLAMQLFSNTMSTAIKTSVYTGQLKSKTAIQTANMIKYFNDLLDVLNSMSLYHSNPFKCALSTERPQQLEFLQKAIITFENLKKKNSTNKGKKETRPVCFDGMCWTLNAIILLYKEQQDMGFPYILTGRLNSDVIENTFSIFRQRGGYNRNPTARTFRTTFRINAKMSLMKPSSSSNCEPDDDIHLMTHSVNNDIQIDGDSSESTISSNESSDSWKMDSIQSEKEAVVTLENCSNTYFAGYLAMKTILKFPCSYCEQLMVKSDFSVTNKLDFLIFCKNYDSKTSEMHLKVPTYELTQFIILAQKILADIVEKKPHRKKIAQFAEKKIKTELISLLNVNETCIPHIEFLIKHLIICKLFRNFNWISKNIKHVRVEKSQKKLKILKNI</sequence>
<keyword evidence="1" id="KW-0479">Metal-binding</keyword>
<feature type="region of interest" description="Disordered" evidence="6">
    <location>
        <begin position="132"/>
        <end position="152"/>
    </location>
</feature>
<evidence type="ECO:0000256" key="4">
    <source>
        <dbReference type="ARBA" id="ARBA00023125"/>
    </source>
</evidence>